<proteinExistence type="predicted"/>
<evidence type="ECO:0000313" key="2">
    <source>
        <dbReference type="EMBL" id="KAF2828291.1"/>
    </source>
</evidence>
<gene>
    <name evidence="2" type="ORF">CC86DRAFT_439378</name>
</gene>
<organism evidence="2 3">
    <name type="scientific">Ophiobolus disseminans</name>
    <dbReference type="NCBI Taxonomy" id="1469910"/>
    <lineage>
        <taxon>Eukaryota</taxon>
        <taxon>Fungi</taxon>
        <taxon>Dikarya</taxon>
        <taxon>Ascomycota</taxon>
        <taxon>Pezizomycotina</taxon>
        <taxon>Dothideomycetes</taxon>
        <taxon>Pleosporomycetidae</taxon>
        <taxon>Pleosporales</taxon>
        <taxon>Pleosporineae</taxon>
        <taxon>Phaeosphaeriaceae</taxon>
        <taxon>Ophiobolus</taxon>
    </lineage>
</organism>
<name>A0A6A7A4S1_9PLEO</name>
<sequence>MKEVPAPGSLTPASPSASEHTVERRLEELPDARSEGEGLSDAHPEPIVYTTTVTNNNRRAEKRRKQKLDEVREKKRRRLGLDAPASQAPRLEHAAYASILHEDEQHVSWIFTQKVTKEPAIGSKSTAAPPKDFYSTYKTPYSNACAMLQKARELGNPLSRASAAQFFYDWRLRGSPFGDGRVLPSSQGENPLSSIQRQLQG</sequence>
<evidence type="ECO:0000256" key="1">
    <source>
        <dbReference type="SAM" id="MobiDB-lite"/>
    </source>
</evidence>
<evidence type="ECO:0000313" key="3">
    <source>
        <dbReference type="Proteomes" id="UP000799424"/>
    </source>
</evidence>
<dbReference type="EMBL" id="MU006223">
    <property type="protein sequence ID" value="KAF2828291.1"/>
    <property type="molecule type" value="Genomic_DNA"/>
</dbReference>
<reference evidence="2" key="1">
    <citation type="journal article" date="2020" name="Stud. Mycol.">
        <title>101 Dothideomycetes genomes: a test case for predicting lifestyles and emergence of pathogens.</title>
        <authorList>
            <person name="Haridas S."/>
            <person name="Albert R."/>
            <person name="Binder M."/>
            <person name="Bloem J."/>
            <person name="Labutti K."/>
            <person name="Salamov A."/>
            <person name="Andreopoulos B."/>
            <person name="Baker S."/>
            <person name="Barry K."/>
            <person name="Bills G."/>
            <person name="Bluhm B."/>
            <person name="Cannon C."/>
            <person name="Castanera R."/>
            <person name="Culley D."/>
            <person name="Daum C."/>
            <person name="Ezra D."/>
            <person name="Gonzalez J."/>
            <person name="Henrissat B."/>
            <person name="Kuo A."/>
            <person name="Liang C."/>
            <person name="Lipzen A."/>
            <person name="Lutzoni F."/>
            <person name="Magnuson J."/>
            <person name="Mondo S."/>
            <person name="Nolan M."/>
            <person name="Ohm R."/>
            <person name="Pangilinan J."/>
            <person name="Park H.-J."/>
            <person name="Ramirez L."/>
            <person name="Alfaro M."/>
            <person name="Sun H."/>
            <person name="Tritt A."/>
            <person name="Yoshinaga Y."/>
            <person name="Zwiers L.-H."/>
            <person name="Turgeon B."/>
            <person name="Goodwin S."/>
            <person name="Spatafora J."/>
            <person name="Crous P."/>
            <person name="Grigoriev I."/>
        </authorList>
    </citation>
    <scope>NUCLEOTIDE SEQUENCE</scope>
    <source>
        <strain evidence="2">CBS 113818</strain>
    </source>
</reference>
<accession>A0A6A7A4S1</accession>
<feature type="compositionally biased region" description="Polar residues" evidence="1">
    <location>
        <begin position="184"/>
        <end position="201"/>
    </location>
</feature>
<dbReference type="OrthoDB" id="3668852at2759"/>
<dbReference type="AlphaFoldDB" id="A0A6A7A4S1"/>
<protein>
    <submittedName>
        <fullName evidence="2">Uncharacterized protein</fullName>
    </submittedName>
</protein>
<feature type="region of interest" description="Disordered" evidence="1">
    <location>
        <begin position="179"/>
        <end position="201"/>
    </location>
</feature>
<dbReference type="Proteomes" id="UP000799424">
    <property type="component" value="Unassembled WGS sequence"/>
</dbReference>
<feature type="compositionally biased region" description="Basic and acidic residues" evidence="1">
    <location>
        <begin position="20"/>
        <end position="44"/>
    </location>
</feature>
<feature type="region of interest" description="Disordered" evidence="1">
    <location>
        <begin position="1"/>
        <end position="85"/>
    </location>
</feature>
<keyword evidence="3" id="KW-1185">Reference proteome</keyword>